<dbReference type="RefSeq" id="WP_309868107.1">
    <property type="nucleotide sequence ID" value="NZ_JAVDQG010000008.1"/>
</dbReference>
<evidence type="ECO:0000256" key="1">
    <source>
        <dbReference type="ARBA" id="ARBA00004196"/>
    </source>
</evidence>
<comment type="subcellular location">
    <subcellularLocation>
        <location evidence="1">Cell envelope</location>
    </subcellularLocation>
</comment>
<name>A0ABU1IQV0_9BACL</name>
<dbReference type="Pfam" id="PF13407">
    <property type="entry name" value="Peripla_BP_4"/>
    <property type="match status" value="1"/>
</dbReference>
<keyword evidence="5" id="KW-0813">Transport</keyword>
<comment type="caution">
    <text evidence="5">The sequence shown here is derived from an EMBL/GenBank/DDBJ whole genome shotgun (WGS) entry which is preliminary data.</text>
</comment>
<proteinExistence type="inferred from homology"/>
<dbReference type="SUPFAM" id="SSF53822">
    <property type="entry name" value="Periplasmic binding protein-like I"/>
    <property type="match status" value="1"/>
</dbReference>
<evidence type="ECO:0000256" key="2">
    <source>
        <dbReference type="ARBA" id="ARBA00007639"/>
    </source>
</evidence>
<evidence type="ECO:0000313" key="5">
    <source>
        <dbReference type="EMBL" id="MDR6227176.1"/>
    </source>
</evidence>
<reference evidence="5 6" key="1">
    <citation type="submission" date="2023-07" db="EMBL/GenBank/DDBJ databases">
        <title>Genomic Encyclopedia of Type Strains, Phase IV (KMG-IV): sequencing the most valuable type-strain genomes for metagenomic binning, comparative biology and taxonomic classification.</title>
        <authorList>
            <person name="Goeker M."/>
        </authorList>
    </citation>
    <scope>NUCLEOTIDE SEQUENCE [LARGE SCALE GENOMIC DNA]</scope>
    <source>
        <strain evidence="5 6">DSM 45903</strain>
    </source>
</reference>
<accession>A0ABU1IQV0</accession>
<keyword evidence="3" id="KW-0732">Signal</keyword>
<dbReference type="Proteomes" id="UP001185012">
    <property type="component" value="Unassembled WGS sequence"/>
</dbReference>
<dbReference type="InterPro" id="IPR025997">
    <property type="entry name" value="SBP_2_dom"/>
</dbReference>
<feature type="domain" description="Periplasmic binding protein" evidence="4">
    <location>
        <begin position="1"/>
        <end position="65"/>
    </location>
</feature>
<evidence type="ECO:0000256" key="3">
    <source>
        <dbReference type="ARBA" id="ARBA00022729"/>
    </source>
</evidence>
<comment type="similarity">
    <text evidence="2">Belongs to the bacterial solute-binding protein 2 family.</text>
</comment>
<keyword evidence="5" id="KW-0762">Sugar transport</keyword>
<protein>
    <submittedName>
        <fullName evidence="5">ABC-type sugar transport system substrate-binding protein</fullName>
    </submittedName>
</protein>
<dbReference type="EMBL" id="JAVDQG010000008">
    <property type="protein sequence ID" value="MDR6227176.1"/>
    <property type="molecule type" value="Genomic_DNA"/>
</dbReference>
<organism evidence="5 6">
    <name type="scientific">Desmospora profundinema</name>
    <dbReference type="NCBI Taxonomy" id="1571184"/>
    <lineage>
        <taxon>Bacteria</taxon>
        <taxon>Bacillati</taxon>
        <taxon>Bacillota</taxon>
        <taxon>Bacilli</taxon>
        <taxon>Bacillales</taxon>
        <taxon>Thermoactinomycetaceae</taxon>
        <taxon>Desmospora</taxon>
    </lineage>
</organism>
<sequence length="83" mass="8873">MAIGAISALKAANKLDDTIVAGIDGTPDALEYVESGELQVSAFQDPVGQGKSVIETAVKLAKGEELEDKRYDLFTAHHFPRLT</sequence>
<keyword evidence="6" id="KW-1185">Reference proteome</keyword>
<dbReference type="PANTHER" id="PTHR46847:SF1">
    <property type="entry name" value="D-ALLOSE-BINDING PERIPLASMIC PROTEIN-RELATED"/>
    <property type="match status" value="1"/>
</dbReference>
<gene>
    <name evidence="5" type="ORF">JOE21_003191</name>
</gene>
<dbReference type="PANTHER" id="PTHR46847">
    <property type="entry name" value="D-ALLOSE-BINDING PERIPLASMIC PROTEIN-RELATED"/>
    <property type="match status" value="1"/>
</dbReference>
<dbReference type="Gene3D" id="3.40.50.2300">
    <property type="match status" value="2"/>
</dbReference>
<evidence type="ECO:0000313" key="6">
    <source>
        <dbReference type="Proteomes" id="UP001185012"/>
    </source>
</evidence>
<dbReference type="InterPro" id="IPR028082">
    <property type="entry name" value="Peripla_BP_I"/>
</dbReference>
<evidence type="ECO:0000259" key="4">
    <source>
        <dbReference type="Pfam" id="PF13407"/>
    </source>
</evidence>